<organism evidence="3 4">
    <name type="scientific">Goodea atripinnis</name>
    <dbReference type="NCBI Taxonomy" id="208336"/>
    <lineage>
        <taxon>Eukaryota</taxon>
        <taxon>Metazoa</taxon>
        <taxon>Chordata</taxon>
        <taxon>Craniata</taxon>
        <taxon>Vertebrata</taxon>
        <taxon>Euteleostomi</taxon>
        <taxon>Actinopterygii</taxon>
        <taxon>Neopterygii</taxon>
        <taxon>Teleostei</taxon>
        <taxon>Neoteleostei</taxon>
        <taxon>Acanthomorphata</taxon>
        <taxon>Ovalentaria</taxon>
        <taxon>Atherinomorphae</taxon>
        <taxon>Cyprinodontiformes</taxon>
        <taxon>Goodeidae</taxon>
        <taxon>Goodea</taxon>
    </lineage>
</organism>
<evidence type="ECO:0000313" key="4">
    <source>
        <dbReference type="Proteomes" id="UP001476798"/>
    </source>
</evidence>
<dbReference type="Pfam" id="PF11616">
    <property type="entry name" value="EZH2_WD-Binding"/>
    <property type="match status" value="1"/>
</dbReference>
<dbReference type="Pfam" id="PF18118">
    <property type="entry name" value="PRC2_HTH_1"/>
    <property type="match status" value="1"/>
</dbReference>
<dbReference type="Proteomes" id="UP001476798">
    <property type="component" value="Unassembled WGS sequence"/>
</dbReference>
<evidence type="ECO:0000313" key="3">
    <source>
        <dbReference type="EMBL" id="MEQ2166476.1"/>
    </source>
</evidence>
<dbReference type="InterPro" id="IPR041343">
    <property type="entry name" value="PRC2_HTH_1"/>
</dbReference>
<dbReference type="PANTHER" id="PTHR45747:SF18">
    <property type="entry name" value="HISTONE-LYSINE N-METHYLTRANSFERASE EZH2"/>
    <property type="match status" value="1"/>
</dbReference>
<feature type="domain" description="Polycomb repressive complex 2 subunit EZH1/EZH2 tri-helical" evidence="2">
    <location>
        <begin position="159"/>
        <end position="261"/>
    </location>
</feature>
<dbReference type="InterPro" id="IPR045318">
    <property type="entry name" value="EZH1/2-like"/>
</dbReference>
<dbReference type="PANTHER" id="PTHR45747">
    <property type="entry name" value="HISTONE-LYSINE N-METHYLTRANSFERASE E(Z)"/>
    <property type="match status" value="1"/>
</dbReference>
<comment type="caution">
    <text evidence="3">The sequence shown here is derived from an EMBL/GenBank/DDBJ whole genome shotgun (WGS) entry which is preliminary data.</text>
</comment>
<accession>A0ABV0N500</accession>
<sequence length="294" mass="33996">MVLTGKRSDKGPACWKRRVKSEYMRLRQQKRFRRADEVKSMFNSNRQKIMERTDILNQEWKTRRIQPIHIMTSVSSLRGTRECTVESGFSEFPRQMIPLKTLNAVASVPVMYSWSPLQQNFMVEDETVLHNIPYMGDEILDQDGTFIEELIKNYDGKVHGDRECGFINDEIFVELVNSMVQYSDNEDDEEEEEQDFKVEQMDASDGKDRPEDNSRERHVNSEGQSSDDATKKFPSDKIFEAISSMFPDKGSTEELKEKLVSLFVSECQTAAETDPDPVNESQELVVMVHILKIG</sequence>
<dbReference type="InterPro" id="IPR021654">
    <property type="entry name" value="EZH1/EZH2"/>
</dbReference>
<dbReference type="EMBL" id="JAHRIO010023994">
    <property type="protein sequence ID" value="MEQ2166476.1"/>
    <property type="molecule type" value="Genomic_DNA"/>
</dbReference>
<reference evidence="3 4" key="1">
    <citation type="submission" date="2021-06" db="EMBL/GenBank/DDBJ databases">
        <authorList>
            <person name="Palmer J.M."/>
        </authorList>
    </citation>
    <scope>NUCLEOTIDE SEQUENCE [LARGE SCALE GENOMIC DNA]</scope>
    <source>
        <strain evidence="3 4">GA_2019</strain>
        <tissue evidence="3">Muscle</tissue>
    </source>
</reference>
<feature type="region of interest" description="Disordered" evidence="1">
    <location>
        <begin position="183"/>
        <end position="233"/>
    </location>
</feature>
<evidence type="ECO:0000259" key="2">
    <source>
        <dbReference type="Pfam" id="PF18118"/>
    </source>
</evidence>
<keyword evidence="4" id="KW-1185">Reference proteome</keyword>
<gene>
    <name evidence="3" type="primary">EZH2_1</name>
    <name evidence="3" type="ORF">GOODEAATRI_028583</name>
</gene>
<feature type="compositionally biased region" description="Basic and acidic residues" evidence="1">
    <location>
        <begin position="195"/>
        <end position="220"/>
    </location>
</feature>
<evidence type="ECO:0000256" key="1">
    <source>
        <dbReference type="SAM" id="MobiDB-lite"/>
    </source>
</evidence>
<protein>
    <submittedName>
        <fullName evidence="3">Histone-lysine N-methyltransferase ezh2</fullName>
    </submittedName>
</protein>
<proteinExistence type="predicted"/>
<feature type="compositionally biased region" description="Acidic residues" evidence="1">
    <location>
        <begin position="184"/>
        <end position="194"/>
    </location>
</feature>
<name>A0ABV0N500_9TELE</name>